<proteinExistence type="predicted"/>
<dbReference type="EMBL" id="VSSQ01000035">
    <property type="protein sequence ID" value="MPL67087.1"/>
    <property type="molecule type" value="Genomic_DNA"/>
</dbReference>
<dbReference type="AlphaFoldDB" id="A0A644TL42"/>
<dbReference type="PANTHER" id="PTHR43332">
    <property type="entry name" value="INNER MEMBRANE TRANSPORT PERMEASE YADH-RELATED"/>
    <property type="match status" value="1"/>
</dbReference>
<protein>
    <recommendedName>
        <fullName evidence="6">ABC transmembrane type-2 domain-containing protein</fullName>
    </recommendedName>
</protein>
<reference evidence="7" key="1">
    <citation type="submission" date="2019-08" db="EMBL/GenBank/DDBJ databases">
        <authorList>
            <person name="Kucharzyk K."/>
            <person name="Murdoch R.W."/>
            <person name="Higgins S."/>
            <person name="Loffler F."/>
        </authorList>
    </citation>
    <scope>NUCLEOTIDE SEQUENCE</scope>
</reference>
<evidence type="ECO:0000256" key="3">
    <source>
        <dbReference type="ARBA" id="ARBA00022989"/>
    </source>
</evidence>
<evidence type="ECO:0000256" key="2">
    <source>
        <dbReference type="ARBA" id="ARBA00022692"/>
    </source>
</evidence>
<gene>
    <name evidence="7" type="ORF">SDC9_12777</name>
</gene>
<feature type="transmembrane region" description="Helical" evidence="5">
    <location>
        <begin position="57"/>
        <end position="75"/>
    </location>
</feature>
<keyword evidence="3 5" id="KW-1133">Transmembrane helix</keyword>
<evidence type="ECO:0000256" key="4">
    <source>
        <dbReference type="ARBA" id="ARBA00023136"/>
    </source>
</evidence>
<dbReference type="GO" id="GO:0140359">
    <property type="term" value="F:ABC-type transporter activity"/>
    <property type="evidence" value="ECO:0007669"/>
    <property type="project" value="InterPro"/>
</dbReference>
<dbReference type="GO" id="GO:0043190">
    <property type="term" value="C:ATP-binding cassette (ABC) transporter complex"/>
    <property type="evidence" value="ECO:0007669"/>
    <property type="project" value="InterPro"/>
</dbReference>
<feature type="transmembrane region" description="Helical" evidence="5">
    <location>
        <begin position="140"/>
        <end position="163"/>
    </location>
</feature>
<feature type="transmembrane region" description="Helical" evidence="5">
    <location>
        <begin position="32"/>
        <end position="51"/>
    </location>
</feature>
<dbReference type="InterPro" id="IPR000412">
    <property type="entry name" value="ABC_2_transport"/>
</dbReference>
<evidence type="ECO:0000259" key="6">
    <source>
        <dbReference type="PROSITE" id="PS51012"/>
    </source>
</evidence>
<dbReference type="InterPro" id="IPR047817">
    <property type="entry name" value="ABC2_TM_bact-type"/>
</dbReference>
<feature type="transmembrane region" description="Helical" evidence="5">
    <location>
        <begin position="223"/>
        <end position="245"/>
    </location>
</feature>
<feature type="domain" description="ABC transmembrane type-2" evidence="6">
    <location>
        <begin position="26"/>
        <end position="248"/>
    </location>
</feature>
<dbReference type="PANTHER" id="PTHR43332:SF2">
    <property type="entry name" value="INNER MEMBRANE TRANSPORT PERMEASE YADH"/>
    <property type="match status" value="1"/>
</dbReference>
<feature type="transmembrane region" description="Helical" evidence="5">
    <location>
        <begin position="113"/>
        <end position="133"/>
    </location>
</feature>
<evidence type="ECO:0000256" key="1">
    <source>
        <dbReference type="ARBA" id="ARBA00004141"/>
    </source>
</evidence>
<dbReference type="InterPro" id="IPR052522">
    <property type="entry name" value="ABC-2_transport_permease"/>
</dbReference>
<keyword evidence="2 5" id="KW-0812">Transmembrane</keyword>
<dbReference type="InterPro" id="IPR013525">
    <property type="entry name" value="ABC2_TM"/>
</dbReference>
<comment type="subcellular location">
    <subcellularLocation>
        <location evidence="1">Membrane</location>
        <topology evidence="1">Multi-pass membrane protein</topology>
    </subcellularLocation>
</comment>
<evidence type="ECO:0000256" key="5">
    <source>
        <dbReference type="SAM" id="Phobius"/>
    </source>
</evidence>
<organism evidence="7">
    <name type="scientific">bioreactor metagenome</name>
    <dbReference type="NCBI Taxonomy" id="1076179"/>
    <lineage>
        <taxon>unclassified sequences</taxon>
        <taxon>metagenomes</taxon>
        <taxon>ecological metagenomes</taxon>
    </lineage>
</organism>
<dbReference type="Pfam" id="PF01061">
    <property type="entry name" value="ABC2_membrane"/>
    <property type="match status" value="1"/>
</dbReference>
<dbReference type="PIRSF" id="PIRSF006648">
    <property type="entry name" value="DrrB"/>
    <property type="match status" value="1"/>
</dbReference>
<dbReference type="PROSITE" id="PS51012">
    <property type="entry name" value="ABC_TM2"/>
    <property type="match status" value="1"/>
</dbReference>
<sequence length="251" mass="28374">MNKMFFYDIYTVYWRDWVVFTRTYRKFLLSRMVTPLLYILAFGIGLGRNISVDGGSYLSFIIPGMIAMNSMNISFNSVASPLNMSRLYYHTLETYIISPISTWAFVLGKVFSGILRGVISTGIILLIAYVLGVQVYIGGWFFPLLILNCGVFAALGVAAAMAMPTHEDMGNFSTYVLVPMSFLCGTFFKADGFPPFIKYFLSVLPLTPASNALRAVAHHQALQWGWIVVMLVYLILFLYASYWLIAKKREE</sequence>
<name>A0A644TL42_9ZZZZ</name>
<evidence type="ECO:0000313" key="7">
    <source>
        <dbReference type="EMBL" id="MPL67087.1"/>
    </source>
</evidence>
<comment type="caution">
    <text evidence="7">The sequence shown here is derived from an EMBL/GenBank/DDBJ whole genome shotgun (WGS) entry which is preliminary data.</text>
</comment>
<keyword evidence="4 5" id="KW-0472">Membrane</keyword>
<feature type="transmembrane region" description="Helical" evidence="5">
    <location>
        <begin position="87"/>
        <end position="107"/>
    </location>
</feature>
<accession>A0A644TL42</accession>